<dbReference type="Proteomes" id="UP000239549">
    <property type="component" value="Unassembled WGS sequence"/>
</dbReference>
<organism evidence="2 3">
    <name type="scientific">Desulfocucumis palustris</name>
    <dbReference type="NCBI Taxonomy" id="1898651"/>
    <lineage>
        <taxon>Bacteria</taxon>
        <taxon>Bacillati</taxon>
        <taxon>Bacillota</taxon>
        <taxon>Clostridia</taxon>
        <taxon>Eubacteriales</taxon>
        <taxon>Desulfocucumaceae</taxon>
        <taxon>Desulfocucumis</taxon>
    </lineage>
</organism>
<feature type="domain" description="CBS" evidence="1">
    <location>
        <begin position="113"/>
        <end position="166"/>
    </location>
</feature>
<dbReference type="OrthoDB" id="1806071at2"/>
<dbReference type="Gene3D" id="3.10.580.10">
    <property type="entry name" value="CBS-domain"/>
    <property type="match status" value="1"/>
</dbReference>
<reference evidence="3" key="1">
    <citation type="submission" date="2018-02" db="EMBL/GenBank/DDBJ databases">
        <title>Genome sequence of Desulfocucumis palustris strain NAW-5.</title>
        <authorList>
            <person name="Watanabe M."/>
            <person name="Kojima H."/>
            <person name="Fukui M."/>
        </authorList>
    </citation>
    <scope>NUCLEOTIDE SEQUENCE [LARGE SCALE GENOMIC DNA]</scope>
    <source>
        <strain evidence="3">NAW-5</strain>
    </source>
</reference>
<protein>
    <submittedName>
        <fullName evidence="2">Response regulator receiver protein</fullName>
    </submittedName>
</protein>
<dbReference type="InterPro" id="IPR046342">
    <property type="entry name" value="CBS_dom_sf"/>
</dbReference>
<dbReference type="SUPFAM" id="SSF54631">
    <property type="entry name" value="CBS-domain pair"/>
    <property type="match status" value="1"/>
</dbReference>
<evidence type="ECO:0000313" key="2">
    <source>
        <dbReference type="EMBL" id="GBF34564.1"/>
    </source>
</evidence>
<dbReference type="Pfam" id="PF00571">
    <property type="entry name" value="CBS"/>
    <property type="match status" value="1"/>
</dbReference>
<name>A0A2L2XEX5_9FIRM</name>
<gene>
    <name evidence="2" type="ORF">DCCM_3683</name>
</gene>
<dbReference type="EMBL" id="BFAV01000141">
    <property type="protein sequence ID" value="GBF34564.1"/>
    <property type="molecule type" value="Genomic_DNA"/>
</dbReference>
<accession>A0A2L2XEX5</accession>
<dbReference type="AlphaFoldDB" id="A0A2L2XEX5"/>
<dbReference type="InterPro" id="IPR000644">
    <property type="entry name" value="CBS_dom"/>
</dbReference>
<keyword evidence="3" id="KW-1185">Reference proteome</keyword>
<evidence type="ECO:0000313" key="3">
    <source>
        <dbReference type="Proteomes" id="UP000239549"/>
    </source>
</evidence>
<dbReference type="RefSeq" id="WP_104372790.1">
    <property type="nucleotide sequence ID" value="NZ_BFAV01000141.1"/>
</dbReference>
<comment type="caution">
    <text evidence="2">The sequence shown here is derived from an EMBL/GenBank/DDBJ whole genome shotgun (WGS) entry which is preliminary data.</text>
</comment>
<evidence type="ECO:0000259" key="1">
    <source>
        <dbReference type="Pfam" id="PF00571"/>
    </source>
</evidence>
<proteinExistence type="predicted"/>
<sequence>MGERKIRDIMLPLGNFPGVSPRDSFEKTVNELNKFLRTGDTPAIDSAILLVYENNAIIGIIRINDLIEAIEPQYLQGKTYRGWTAGNEWSIPVFWEGLFTERVREVMDGKTARDIMHPLEYEVEADDPMIKAVYGMARYSVNILPVKEDGLITGMVRSRELFQEISGLVAKDEAEVYALNRFIETGKKAGWVHSSAGGN</sequence>